<dbReference type="EMBL" id="JAUESC010000385">
    <property type="protein sequence ID" value="KAK0578763.1"/>
    <property type="molecule type" value="Genomic_DNA"/>
</dbReference>
<feature type="region of interest" description="Disordered" evidence="1">
    <location>
        <begin position="16"/>
        <end position="46"/>
    </location>
</feature>
<organism evidence="2 3">
    <name type="scientific">Acer saccharum</name>
    <name type="common">Sugar maple</name>
    <dbReference type="NCBI Taxonomy" id="4024"/>
    <lineage>
        <taxon>Eukaryota</taxon>
        <taxon>Viridiplantae</taxon>
        <taxon>Streptophyta</taxon>
        <taxon>Embryophyta</taxon>
        <taxon>Tracheophyta</taxon>
        <taxon>Spermatophyta</taxon>
        <taxon>Magnoliopsida</taxon>
        <taxon>eudicotyledons</taxon>
        <taxon>Gunneridae</taxon>
        <taxon>Pentapetalae</taxon>
        <taxon>rosids</taxon>
        <taxon>malvids</taxon>
        <taxon>Sapindales</taxon>
        <taxon>Sapindaceae</taxon>
        <taxon>Hippocastanoideae</taxon>
        <taxon>Acereae</taxon>
        <taxon>Acer</taxon>
    </lineage>
</organism>
<reference evidence="2" key="2">
    <citation type="submission" date="2023-06" db="EMBL/GenBank/DDBJ databases">
        <authorList>
            <person name="Swenson N.G."/>
            <person name="Wegrzyn J.L."/>
            <person name="Mcevoy S.L."/>
        </authorList>
    </citation>
    <scope>NUCLEOTIDE SEQUENCE</scope>
    <source>
        <strain evidence="2">NS2018</strain>
        <tissue evidence="2">Leaf</tissue>
    </source>
</reference>
<evidence type="ECO:0000313" key="2">
    <source>
        <dbReference type="EMBL" id="KAK0578763.1"/>
    </source>
</evidence>
<name>A0AA39RRT9_ACESA</name>
<evidence type="ECO:0000256" key="1">
    <source>
        <dbReference type="SAM" id="MobiDB-lite"/>
    </source>
</evidence>
<reference evidence="2" key="1">
    <citation type="journal article" date="2022" name="Plant J.">
        <title>Strategies of tolerance reflected in two North American maple genomes.</title>
        <authorList>
            <person name="McEvoy S.L."/>
            <person name="Sezen U.U."/>
            <person name="Trouern-Trend A."/>
            <person name="McMahon S.M."/>
            <person name="Schaberg P.G."/>
            <person name="Yang J."/>
            <person name="Wegrzyn J.L."/>
            <person name="Swenson N.G."/>
        </authorList>
    </citation>
    <scope>NUCLEOTIDE SEQUENCE</scope>
    <source>
        <strain evidence="2">NS2018</strain>
    </source>
</reference>
<evidence type="ECO:0000313" key="3">
    <source>
        <dbReference type="Proteomes" id="UP001168877"/>
    </source>
</evidence>
<proteinExistence type="predicted"/>
<dbReference type="AlphaFoldDB" id="A0AA39RRT9"/>
<comment type="caution">
    <text evidence="2">The sequence shown here is derived from an EMBL/GenBank/DDBJ whole genome shotgun (WGS) entry which is preliminary data.</text>
</comment>
<protein>
    <submittedName>
        <fullName evidence="2">Uncharacterized protein</fullName>
    </submittedName>
</protein>
<feature type="compositionally biased region" description="Low complexity" evidence="1">
    <location>
        <begin position="32"/>
        <end position="46"/>
    </location>
</feature>
<accession>A0AA39RRT9</accession>
<keyword evidence="3" id="KW-1185">Reference proteome</keyword>
<dbReference type="Proteomes" id="UP001168877">
    <property type="component" value="Unassembled WGS sequence"/>
</dbReference>
<sequence>MASTTTKARRSKVFESAVRLSSKSKEEKPLQSSLLTSSSSSPTSSRFSDEFLFFSDQLPLLLSSDQLPLLLRPAPTTSQLRPTLLLLRPAPTASVSVLPSSDHVSKQTKTKAR</sequence>
<feature type="region of interest" description="Disordered" evidence="1">
    <location>
        <begin position="94"/>
        <end position="113"/>
    </location>
</feature>
<gene>
    <name evidence="2" type="ORF">LWI29_015783</name>
</gene>